<organism evidence="2 3">
    <name type="scientific">Taxus chinensis</name>
    <name type="common">Chinese yew</name>
    <name type="synonym">Taxus wallichiana var. chinensis</name>
    <dbReference type="NCBI Taxonomy" id="29808"/>
    <lineage>
        <taxon>Eukaryota</taxon>
        <taxon>Viridiplantae</taxon>
        <taxon>Streptophyta</taxon>
        <taxon>Embryophyta</taxon>
        <taxon>Tracheophyta</taxon>
        <taxon>Spermatophyta</taxon>
        <taxon>Pinopsida</taxon>
        <taxon>Pinidae</taxon>
        <taxon>Conifers II</taxon>
        <taxon>Cupressales</taxon>
        <taxon>Taxaceae</taxon>
        <taxon>Taxus</taxon>
    </lineage>
</organism>
<accession>A0AA38G499</accession>
<feature type="coiled-coil region" evidence="1">
    <location>
        <begin position="85"/>
        <end position="196"/>
    </location>
</feature>
<comment type="caution">
    <text evidence="2">The sequence shown here is derived from an EMBL/GenBank/DDBJ whole genome shotgun (WGS) entry which is preliminary data.</text>
</comment>
<keyword evidence="3" id="KW-1185">Reference proteome</keyword>
<protein>
    <submittedName>
        <fullName evidence="2">Uncharacterized protein</fullName>
    </submittedName>
</protein>
<sequence>QGTPDEITYGNLKQIDRAVFVNQQILQSYSNQEHQVTLESLEIKHQEEILELQMKTRTTAECLQEKHQEEIGKLQKQIRYNATQLSVKEEIISQLQMELADCEARTDALNDRLDIIEHNAEAKYEYDVQELRDKLQLELEAKDKLRGELKNVEQALLINKMKYEEQLRDSSPNRYIDMFKQKLMTLRKENEGLRRKLLSTRG</sequence>
<dbReference type="AlphaFoldDB" id="A0AA38G499"/>
<dbReference type="Proteomes" id="UP000824469">
    <property type="component" value="Unassembled WGS sequence"/>
</dbReference>
<evidence type="ECO:0000313" key="2">
    <source>
        <dbReference type="EMBL" id="KAH9315130.1"/>
    </source>
</evidence>
<name>A0AA38G499_TAXCH</name>
<keyword evidence="1" id="KW-0175">Coiled coil</keyword>
<evidence type="ECO:0000313" key="3">
    <source>
        <dbReference type="Proteomes" id="UP000824469"/>
    </source>
</evidence>
<feature type="non-terminal residue" evidence="2">
    <location>
        <position position="1"/>
    </location>
</feature>
<reference evidence="2 3" key="1">
    <citation type="journal article" date="2021" name="Nat. Plants">
        <title>The Taxus genome provides insights into paclitaxel biosynthesis.</title>
        <authorList>
            <person name="Xiong X."/>
            <person name="Gou J."/>
            <person name="Liao Q."/>
            <person name="Li Y."/>
            <person name="Zhou Q."/>
            <person name="Bi G."/>
            <person name="Li C."/>
            <person name="Du R."/>
            <person name="Wang X."/>
            <person name="Sun T."/>
            <person name="Guo L."/>
            <person name="Liang H."/>
            <person name="Lu P."/>
            <person name="Wu Y."/>
            <person name="Zhang Z."/>
            <person name="Ro D.K."/>
            <person name="Shang Y."/>
            <person name="Huang S."/>
            <person name="Yan J."/>
        </authorList>
    </citation>
    <scope>NUCLEOTIDE SEQUENCE [LARGE SCALE GENOMIC DNA]</scope>
    <source>
        <strain evidence="2">Ta-2019</strain>
    </source>
</reference>
<proteinExistence type="predicted"/>
<dbReference type="OMA" id="QIRYNAT"/>
<dbReference type="EMBL" id="JAHRHJ020000005">
    <property type="protein sequence ID" value="KAH9315130.1"/>
    <property type="molecule type" value="Genomic_DNA"/>
</dbReference>
<evidence type="ECO:0000256" key="1">
    <source>
        <dbReference type="SAM" id="Coils"/>
    </source>
</evidence>
<gene>
    <name evidence="2" type="ORF">KI387_023757</name>
</gene>